<feature type="region of interest" description="Disordered" evidence="1">
    <location>
        <begin position="78"/>
        <end position="111"/>
    </location>
</feature>
<dbReference type="AlphaFoldDB" id="A0AAV7QZ77"/>
<accession>A0AAV7QZ77</accession>
<gene>
    <name evidence="2" type="ORF">NDU88_012098</name>
</gene>
<evidence type="ECO:0000313" key="2">
    <source>
        <dbReference type="EMBL" id="KAJ1145814.1"/>
    </source>
</evidence>
<protein>
    <submittedName>
        <fullName evidence="2">Uncharacterized protein</fullName>
    </submittedName>
</protein>
<feature type="compositionally biased region" description="Polar residues" evidence="1">
    <location>
        <begin position="95"/>
        <end position="111"/>
    </location>
</feature>
<keyword evidence="3" id="KW-1185">Reference proteome</keyword>
<organism evidence="2 3">
    <name type="scientific">Pleurodeles waltl</name>
    <name type="common">Iberian ribbed newt</name>
    <dbReference type="NCBI Taxonomy" id="8319"/>
    <lineage>
        <taxon>Eukaryota</taxon>
        <taxon>Metazoa</taxon>
        <taxon>Chordata</taxon>
        <taxon>Craniata</taxon>
        <taxon>Vertebrata</taxon>
        <taxon>Euteleostomi</taxon>
        <taxon>Amphibia</taxon>
        <taxon>Batrachia</taxon>
        <taxon>Caudata</taxon>
        <taxon>Salamandroidea</taxon>
        <taxon>Salamandridae</taxon>
        <taxon>Pleurodelinae</taxon>
        <taxon>Pleurodeles</taxon>
    </lineage>
</organism>
<dbReference type="Proteomes" id="UP001066276">
    <property type="component" value="Chromosome 6"/>
</dbReference>
<dbReference type="EMBL" id="JANPWB010000010">
    <property type="protein sequence ID" value="KAJ1145814.1"/>
    <property type="molecule type" value="Genomic_DNA"/>
</dbReference>
<reference evidence="2" key="1">
    <citation type="journal article" date="2022" name="bioRxiv">
        <title>Sequencing and chromosome-scale assembly of the giantPleurodeles waltlgenome.</title>
        <authorList>
            <person name="Brown T."/>
            <person name="Elewa A."/>
            <person name="Iarovenko S."/>
            <person name="Subramanian E."/>
            <person name="Araus A.J."/>
            <person name="Petzold A."/>
            <person name="Susuki M."/>
            <person name="Suzuki K.-i.T."/>
            <person name="Hayashi T."/>
            <person name="Toyoda A."/>
            <person name="Oliveira C."/>
            <person name="Osipova E."/>
            <person name="Leigh N.D."/>
            <person name="Simon A."/>
            <person name="Yun M.H."/>
        </authorList>
    </citation>
    <scope>NUCLEOTIDE SEQUENCE</scope>
    <source>
        <strain evidence="2">20211129_DDA</strain>
        <tissue evidence="2">Liver</tissue>
    </source>
</reference>
<proteinExistence type="predicted"/>
<evidence type="ECO:0000313" key="3">
    <source>
        <dbReference type="Proteomes" id="UP001066276"/>
    </source>
</evidence>
<comment type="caution">
    <text evidence="2">The sequence shown here is derived from an EMBL/GenBank/DDBJ whole genome shotgun (WGS) entry which is preliminary data.</text>
</comment>
<evidence type="ECO:0000256" key="1">
    <source>
        <dbReference type="SAM" id="MobiDB-lite"/>
    </source>
</evidence>
<name>A0AAV7QZ77_PLEWA</name>
<sequence length="241" mass="26079">MGGCVAAAARYTHLPPFLGAWHEHTAIGWMCCPAVRDAESWPLLRPGEASGERLQHWGRAALELRWVRRGSVRIPLRGNPGRASIGKAPEKVSQEPDSVTTRFSTNPNPEFSSKVVGVAGARGAYRQGDKSSPPPQTSVNALQVGGLGLKGGKKDIDVGGRQGKLKSKTDQANHLFKKKKEGSEGRLKNKQRLAPSLRAYFKVRPEDIVLVPGQGKMDSHTIKYSRNCADPGEGAESYPPP</sequence>